<evidence type="ECO:0000313" key="3">
    <source>
        <dbReference type="Proteomes" id="UP000366945"/>
    </source>
</evidence>
<proteinExistence type="predicted"/>
<keyword evidence="3" id="KW-1185">Reference proteome</keyword>
<dbReference type="EMBL" id="CABPSK010000004">
    <property type="protein sequence ID" value="VVE39301.1"/>
    <property type="molecule type" value="Genomic_DNA"/>
</dbReference>
<sequence length="249" mass="26052">MQMRVDLVAHALGTAISCVTLLAMKIAPLATLLCVLPLAGCYVVQYPGGALTFSQDPNAPQALRAAPGSVGAAGDVSTAPVPTPTVSAAPMQAQPAPSVSMPPPPPGKSARQAYPNGSSVPPDYRPGRGTTPPVYPNGSPVPPDYRPSPQSAPVYPNGSPVPPDYVPPQSQQMPSGGPVYTTYPAYSAYPTYATYPTYAPYPAYAAYPNYAPFYPGFAPSPWLSNVSLSFSWGRGWGGGWGGHCCRRWH</sequence>
<dbReference type="AlphaFoldDB" id="A0A5E4XS75"/>
<feature type="compositionally biased region" description="Low complexity" evidence="1">
    <location>
        <begin position="76"/>
        <end position="99"/>
    </location>
</feature>
<accession>A0A5E4XS75</accession>
<dbReference type="PRINTS" id="PR01217">
    <property type="entry name" value="PRICHEXTENSN"/>
</dbReference>
<reference evidence="2 3" key="1">
    <citation type="submission" date="2019-08" db="EMBL/GenBank/DDBJ databases">
        <authorList>
            <person name="Peeters C."/>
        </authorList>
    </citation>
    <scope>NUCLEOTIDE SEQUENCE [LARGE SCALE GENOMIC DNA]</scope>
    <source>
        <strain evidence="2 3">LMG 31114</strain>
    </source>
</reference>
<name>A0A5E4XS75_9BURK</name>
<dbReference type="Proteomes" id="UP000366945">
    <property type="component" value="Unassembled WGS sequence"/>
</dbReference>
<evidence type="ECO:0000313" key="2">
    <source>
        <dbReference type="EMBL" id="VVE39301.1"/>
    </source>
</evidence>
<feature type="region of interest" description="Disordered" evidence="1">
    <location>
        <begin position="64"/>
        <end position="174"/>
    </location>
</feature>
<protein>
    <submittedName>
        <fullName evidence="2">Uncharacterized protein</fullName>
    </submittedName>
</protein>
<dbReference type="PROSITE" id="PS51257">
    <property type="entry name" value="PROKAR_LIPOPROTEIN"/>
    <property type="match status" value="1"/>
</dbReference>
<gene>
    <name evidence="2" type="ORF">PPN31114_04067</name>
</gene>
<feature type="compositionally biased region" description="Pro residues" evidence="1">
    <location>
        <begin position="133"/>
        <end position="146"/>
    </location>
</feature>
<evidence type="ECO:0000256" key="1">
    <source>
        <dbReference type="SAM" id="MobiDB-lite"/>
    </source>
</evidence>
<organism evidence="2 3">
    <name type="scientific">Pandoraea pneumonica</name>
    <dbReference type="NCBI Taxonomy" id="2508299"/>
    <lineage>
        <taxon>Bacteria</taxon>
        <taxon>Pseudomonadati</taxon>
        <taxon>Pseudomonadota</taxon>
        <taxon>Betaproteobacteria</taxon>
        <taxon>Burkholderiales</taxon>
        <taxon>Burkholderiaceae</taxon>
        <taxon>Pandoraea</taxon>
    </lineage>
</organism>